<comment type="function">
    <text evidence="2 9">Catalyzes the formation of N(7)-methylguanine at position 46 (m7G46) in tRNA.</text>
</comment>
<dbReference type="Gene3D" id="3.40.50.150">
    <property type="entry name" value="Vaccinia Virus protein VP39"/>
    <property type="match status" value="1"/>
</dbReference>
<dbReference type="InterPro" id="IPR003358">
    <property type="entry name" value="tRNA_(Gua-N-7)_MeTrfase_Trmb"/>
</dbReference>
<proteinExistence type="inferred from homology"/>
<dbReference type="PANTHER" id="PTHR23417">
    <property type="entry name" value="3-DEOXY-D-MANNO-OCTULOSONIC-ACID TRANSFERASE/TRNA GUANINE-N 7 - -METHYLTRANSFERASE"/>
    <property type="match status" value="1"/>
</dbReference>
<evidence type="ECO:0000256" key="9">
    <source>
        <dbReference type="HAMAP-Rule" id="MF_01057"/>
    </source>
</evidence>
<sequence>MRIRNVPGAFEKIMAHSHVVSKPMEHKGRWKEVFGNGNPIHLELGMGKGRFILGHAQAHPDVNYIGFEKFSSVLYRATEKIDHPGHHPNVRLLLEDVANLTDIFEENEVERIYLNFSDPWPKDRHVRRRLTHRDFLEKYSRVLGPCCDLVFKTDNQKLFDFSVEEMKAYGLEIVEYTRDLHNIPYAEGNIMTEYEKKFSGKGHPIYRVAVRFRPQP</sequence>
<keyword evidence="4 9" id="KW-0808">Transferase</keyword>
<dbReference type="RefSeq" id="WP_162370443.1">
    <property type="nucleotide sequence ID" value="NZ_JAAEEH010000019.1"/>
</dbReference>
<dbReference type="GO" id="GO:0043527">
    <property type="term" value="C:tRNA methyltransferase complex"/>
    <property type="evidence" value="ECO:0007669"/>
    <property type="project" value="TreeGrafter"/>
</dbReference>
<dbReference type="PANTHER" id="PTHR23417:SF14">
    <property type="entry name" value="PENTACOTRIPEPTIDE-REPEAT REGION OF PRORP DOMAIN-CONTAINING PROTEIN"/>
    <property type="match status" value="1"/>
</dbReference>
<dbReference type="NCBIfam" id="TIGR00091">
    <property type="entry name" value="tRNA (guanosine(46)-N7)-methyltransferase TrmB"/>
    <property type="match status" value="1"/>
</dbReference>
<evidence type="ECO:0000256" key="5">
    <source>
        <dbReference type="ARBA" id="ARBA00022691"/>
    </source>
</evidence>
<feature type="binding site" evidence="9">
    <location>
        <position position="154"/>
    </location>
    <ligand>
        <name>substrate</name>
    </ligand>
</feature>
<dbReference type="PROSITE" id="PS51625">
    <property type="entry name" value="SAM_MT_TRMB"/>
    <property type="match status" value="1"/>
</dbReference>
<dbReference type="EMBL" id="JAAEEH010000019">
    <property type="protein sequence ID" value="NDL67716.1"/>
    <property type="molecule type" value="Genomic_DNA"/>
</dbReference>
<feature type="binding site" evidence="9">
    <location>
        <position position="68"/>
    </location>
    <ligand>
        <name>S-adenosyl-L-methionine</name>
        <dbReference type="ChEBI" id="CHEBI:59789"/>
    </ligand>
</feature>
<organism evidence="10 11">
    <name type="scientific">Anaerotalea alkaliphila</name>
    <dbReference type="NCBI Taxonomy" id="2662126"/>
    <lineage>
        <taxon>Bacteria</taxon>
        <taxon>Bacillati</taxon>
        <taxon>Bacillota</taxon>
        <taxon>Clostridia</taxon>
        <taxon>Eubacteriales</taxon>
        <taxon>Anaerotalea</taxon>
    </lineage>
</organism>
<dbReference type="UniPathway" id="UPA00989"/>
<feature type="binding site" evidence="9">
    <location>
        <position position="118"/>
    </location>
    <ligand>
        <name>S-adenosyl-L-methionine</name>
        <dbReference type="ChEBI" id="CHEBI:59789"/>
    </ligand>
</feature>
<dbReference type="AlphaFoldDB" id="A0A7X5HW31"/>
<keyword evidence="5 9" id="KW-0949">S-adenosyl-L-methionine</keyword>
<dbReference type="InterPro" id="IPR029063">
    <property type="entry name" value="SAM-dependent_MTases_sf"/>
</dbReference>
<dbReference type="SUPFAM" id="SSF53335">
    <property type="entry name" value="S-adenosyl-L-methionine-dependent methyltransferases"/>
    <property type="match status" value="1"/>
</dbReference>
<comment type="similarity">
    <text evidence="8 9">Belongs to the class I-like SAM-binding methyltransferase superfamily. TrmB family.</text>
</comment>
<name>A0A7X5HW31_9FIRM</name>
<comment type="caution">
    <text evidence="9">Lacks conserved residue(s) required for the propagation of feature annotation.</text>
</comment>
<comment type="pathway">
    <text evidence="7 9">tRNA modification; N(7)-methylguanine-tRNA biosynthesis.</text>
</comment>
<evidence type="ECO:0000256" key="4">
    <source>
        <dbReference type="ARBA" id="ARBA00022679"/>
    </source>
</evidence>
<evidence type="ECO:0000256" key="2">
    <source>
        <dbReference type="ARBA" id="ARBA00003015"/>
    </source>
</evidence>
<protein>
    <recommendedName>
        <fullName evidence="9">tRNA (guanine-N(7)-)-methyltransferase</fullName>
        <ecNumber evidence="9">2.1.1.33</ecNumber>
    </recommendedName>
    <alternativeName>
        <fullName evidence="9">tRNA (guanine(46)-N(7))-methyltransferase</fullName>
    </alternativeName>
    <alternativeName>
        <fullName evidence="9">tRNA(m7G46)-methyltransferase</fullName>
    </alternativeName>
</protein>
<evidence type="ECO:0000256" key="8">
    <source>
        <dbReference type="ARBA" id="ARBA00060767"/>
    </source>
</evidence>
<feature type="binding site" evidence="9">
    <location>
        <position position="43"/>
    </location>
    <ligand>
        <name>S-adenosyl-L-methionine</name>
        <dbReference type="ChEBI" id="CHEBI:59789"/>
    </ligand>
</feature>
<gene>
    <name evidence="9 10" type="primary">trmB</name>
    <name evidence="10" type="ORF">GXN74_08155</name>
</gene>
<evidence type="ECO:0000313" key="11">
    <source>
        <dbReference type="Proteomes" id="UP000461585"/>
    </source>
</evidence>
<evidence type="ECO:0000256" key="6">
    <source>
        <dbReference type="ARBA" id="ARBA00022694"/>
    </source>
</evidence>
<comment type="caution">
    <text evidence="10">The sequence shown here is derived from an EMBL/GenBank/DDBJ whole genome shotgun (WGS) entry which is preliminary data.</text>
</comment>
<feature type="binding site" evidence="9">
    <location>
        <begin position="192"/>
        <end position="195"/>
    </location>
    <ligand>
        <name>substrate</name>
    </ligand>
</feature>
<keyword evidence="3 9" id="KW-0489">Methyltransferase</keyword>
<dbReference type="GO" id="GO:0008176">
    <property type="term" value="F:tRNA (guanine(46)-N7)-methyltransferase activity"/>
    <property type="evidence" value="ECO:0007669"/>
    <property type="project" value="UniProtKB-UniRule"/>
</dbReference>
<reference evidence="10 11" key="1">
    <citation type="submission" date="2020-01" db="EMBL/GenBank/DDBJ databases">
        <title>Anaeroalcalibacter tamaniensis gen. nov., sp. nov., moderately halophilic strictly anaerobic fermenter bacterium from mud volcano of Taman peninsula.</title>
        <authorList>
            <person name="Frolova A."/>
            <person name="Merkel A.Y."/>
            <person name="Slobodkin A.I."/>
        </authorList>
    </citation>
    <scope>NUCLEOTIDE SEQUENCE [LARGE SCALE GENOMIC DNA]</scope>
    <source>
        <strain evidence="10 11">F-3ap</strain>
    </source>
</reference>
<evidence type="ECO:0000313" key="10">
    <source>
        <dbReference type="EMBL" id="NDL67716.1"/>
    </source>
</evidence>
<feature type="binding site" evidence="9">
    <location>
        <position position="96"/>
    </location>
    <ligand>
        <name>S-adenosyl-L-methionine</name>
        <dbReference type="ChEBI" id="CHEBI:59789"/>
    </ligand>
</feature>
<keyword evidence="11" id="KW-1185">Reference proteome</keyword>
<keyword evidence="6 9" id="KW-0819">tRNA processing</keyword>
<dbReference type="NCBIfam" id="NF001080">
    <property type="entry name" value="PRK00121.2-2"/>
    <property type="match status" value="1"/>
</dbReference>
<dbReference type="HAMAP" id="MF_01057">
    <property type="entry name" value="tRNA_methyltr_TrmB"/>
    <property type="match status" value="1"/>
</dbReference>
<dbReference type="FunFam" id="3.40.50.150:FF:000035">
    <property type="entry name" value="tRNA (guanine-N(7)-)-methyltransferase"/>
    <property type="match status" value="1"/>
</dbReference>
<evidence type="ECO:0000256" key="3">
    <source>
        <dbReference type="ARBA" id="ARBA00022603"/>
    </source>
</evidence>
<feature type="binding site" evidence="9">
    <location>
        <position position="122"/>
    </location>
    <ligand>
        <name>substrate</name>
    </ligand>
</feature>
<evidence type="ECO:0000256" key="1">
    <source>
        <dbReference type="ARBA" id="ARBA00000142"/>
    </source>
</evidence>
<dbReference type="Proteomes" id="UP000461585">
    <property type="component" value="Unassembled WGS sequence"/>
</dbReference>
<accession>A0A7X5HW31</accession>
<dbReference type="InterPro" id="IPR055361">
    <property type="entry name" value="tRNA_methyltr_TrmB_bact"/>
</dbReference>
<dbReference type="CDD" id="cd02440">
    <property type="entry name" value="AdoMet_MTases"/>
    <property type="match status" value="1"/>
</dbReference>
<dbReference type="EC" id="2.1.1.33" evidence="9"/>
<evidence type="ECO:0000256" key="7">
    <source>
        <dbReference type="ARBA" id="ARBA00060552"/>
    </source>
</evidence>
<dbReference type="Pfam" id="PF02390">
    <property type="entry name" value="Methyltransf_4"/>
    <property type="match status" value="1"/>
</dbReference>
<comment type="catalytic activity">
    <reaction evidence="1 9">
        <text>guanosine(46) in tRNA + S-adenosyl-L-methionine = N(7)-methylguanosine(46) in tRNA + S-adenosyl-L-homocysteine</text>
        <dbReference type="Rhea" id="RHEA:42708"/>
        <dbReference type="Rhea" id="RHEA-COMP:10188"/>
        <dbReference type="Rhea" id="RHEA-COMP:10189"/>
        <dbReference type="ChEBI" id="CHEBI:57856"/>
        <dbReference type="ChEBI" id="CHEBI:59789"/>
        <dbReference type="ChEBI" id="CHEBI:74269"/>
        <dbReference type="ChEBI" id="CHEBI:74480"/>
        <dbReference type="EC" id="2.1.1.33"/>
    </reaction>
</comment>